<evidence type="ECO:0000256" key="6">
    <source>
        <dbReference type="ARBA" id="ARBA00022801"/>
    </source>
</evidence>
<dbReference type="GO" id="GO:0005576">
    <property type="term" value="C:extracellular region"/>
    <property type="evidence" value="ECO:0007669"/>
    <property type="project" value="UniProtKB-SubCell"/>
</dbReference>
<dbReference type="InterPro" id="IPR001223">
    <property type="entry name" value="Glyco_hydro18_cat"/>
</dbReference>
<proteinExistence type="inferred from homology"/>
<evidence type="ECO:0000259" key="12">
    <source>
        <dbReference type="PROSITE" id="PS51910"/>
    </source>
</evidence>
<feature type="domain" description="Chitin-binding type-2" evidence="11">
    <location>
        <begin position="620"/>
        <end position="677"/>
    </location>
</feature>
<reference evidence="13" key="1">
    <citation type="submission" date="2021-01" db="EMBL/GenBank/DDBJ databases">
        <authorList>
            <person name="Corre E."/>
            <person name="Pelletier E."/>
            <person name="Niang G."/>
            <person name="Scheremetjew M."/>
            <person name="Finn R."/>
            <person name="Kale V."/>
            <person name="Holt S."/>
            <person name="Cochrane G."/>
            <person name="Meng A."/>
            <person name="Brown T."/>
            <person name="Cohen L."/>
        </authorList>
    </citation>
    <scope>NUCLEOTIDE SEQUENCE</scope>
    <source>
        <strain evidence="13">SM1012Den-03</strain>
    </source>
</reference>
<keyword evidence="10" id="KW-0472">Membrane</keyword>
<dbReference type="InterPro" id="IPR001579">
    <property type="entry name" value="Glyco_hydro_18_chit_AS"/>
</dbReference>
<dbReference type="InterPro" id="IPR002557">
    <property type="entry name" value="Chitin-bd_dom"/>
</dbReference>
<dbReference type="Pfam" id="PF24517">
    <property type="entry name" value="CBM96"/>
    <property type="match status" value="4"/>
</dbReference>
<feature type="domain" description="GH18" evidence="12">
    <location>
        <begin position="184"/>
        <end position="540"/>
    </location>
</feature>
<keyword evidence="8 9" id="KW-0326">Glycosidase</keyword>
<evidence type="ECO:0000256" key="2">
    <source>
        <dbReference type="ARBA" id="ARBA00009121"/>
    </source>
</evidence>
<keyword evidence="10" id="KW-0812">Transmembrane</keyword>
<evidence type="ECO:0000313" key="13">
    <source>
        <dbReference type="EMBL" id="CAD9624392.1"/>
    </source>
</evidence>
<keyword evidence="5" id="KW-0732">Signal</keyword>
<dbReference type="InterPro" id="IPR029070">
    <property type="entry name" value="Chitinase_insertion_sf"/>
</dbReference>
<dbReference type="InterPro" id="IPR011583">
    <property type="entry name" value="Chitinase_II/V-like_cat"/>
</dbReference>
<dbReference type="EMBL" id="HBGZ01027711">
    <property type="protein sequence ID" value="CAD9624392.1"/>
    <property type="molecule type" value="Transcribed_RNA"/>
</dbReference>
<evidence type="ECO:0000256" key="1">
    <source>
        <dbReference type="ARBA" id="ARBA00004613"/>
    </source>
</evidence>
<dbReference type="InterPro" id="IPR017853">
    <property type="entry name" value="GH"/>
</dbReference>
<feature type="transmembrane region" description="Helical" evidence="10">
    <location>
        <begin position="12"/>
        <end position="33"/>
    </location>
</feature>
<dbReference type="SUPFAM" id="SSF57625">
    <property type="entry name" value="Invertebrate chitin-binding proteins"/>
    <property type="match status" value="2"/>
</dbReference>
<dbReference type="SMART" id="SM00494">
    <property type="entry name" value="ChtBD2"/>
    <property type="match status" value="2"/>
</dbReference>
<evidence type="ECO:0000256" key="7">
    <source>
        <dbReference type="ARBA" id="ARBA00023157"/>
    </source>
</evidence>
<keyword evidence="7" id="KW-1015">Disulfide bond</keyword>
<dbReference type="Gene3D" id="3.10.50.10">
    <property type="match status" value="1"/>
</dbReference>
<evidence type="ECO:0000256" key="10">
    <source>
        <dbReference type="SAM" id="Phobius"/>
    </source>
</evidence>
<dbReference type="GO" id="GO:0008061">
    <property type="term" value="F:chitin binding"/>
    <property type="evidence" value="ECO:0007669"/>
    <property type="project" value="UniProtKB-KW"/>
</dbReference>
<evidence type="ECO:0000256" key="9">
    <source>
        <dbReference type="RuleBase" id="RU000489"/>
    </source>
</evidence>
<dbReference type="SMART" id="SM00636">
    <property type="entry name" value="Glyco_18"/>
    <property type="match status" value="1"/>
</dbReference>
<dbReference type="InterPro" id="IPR036508">
    <property type="entry name" value="Chitin-bd_dom_sf"/>
</dbReference>
<accession>A0A7S2PYT5</accession>
<dbReference type="Gene3D" id="3.20.20.80">
    <property type="entry name" value="Glycosidases"/>
    <property type="match status" value="1"/>
</dbReference>
<keyword evidence="3" id="KW-0964">Secreted</keyword>
<comment type="subcellular location">
    <subcellularLocation>
        <location evidence="1">Secreted</location>
    </subcellularLocation>
</comment>
<organism evidence="13">
    <name type="scientific">Skeletonema marinoi</name>
    <dbReference type="NCBI Taxonomy" id="267567"/>
    <lineage>
        <taxon>Eukaryota</taxon>
        <taxon>Sar</taxon>
        <taxon>Stramenopiles</taxon>
        <taxon>Ochrophyta</taxon>
        <taxon>Bacillariophyta</taxon>
        <taxon>Coscinodiscophyceae</taxon>
        <taxon>Thalassiosirophycidae</taxon>
        <taxon>Thalassiosirales</taxon>
        <taxon>Skeletonemataceae</taxon>
        <taxon>Skeletonema</taxon>
        <taxon>Skeletonema marinoi-dohrnii complex</taxon>
    </lineage>
</organism>
<evidence type="ECO:0000256" key="3">
    <source>
        <dbReference type="ARBA" id="ARBA00022525"/>
    </source>
</evidence>
<keyword evidence="4" id="KW-0147">Chitin-binding</keyword>
<keyword evidence="6 9" id="KW-0378">Hydrolase</keyword>
<dbReference type="InterPro" id="IPR050314">
    <property type="entry name" value="Glycosyl_Hydrlase_18"/>
</dbReference>
<dbReference type="GO" id="GO:0005975">
    <property type="term" value="P:carbohydrate metabolic process"/>
    <property type="evidence" value="ECO:0007669"/>
    <property type="project" value="InterPro"/>
</dbReference>
<dbReference type="Pfam" id="PF00704">
    <property type="entry name" value="Glyco_hydro_18"/>
    <property type="match status" value="1"/>
</dbReference>
<dbReference type="Pfam" id="PF01607">
    <property type="entry name" value="CBM_14"/>
    <property type="match status" value="2"/>
</dbReference>
<dbReference type="PROSITE" id="PS01095">
    <property type="entry name" value="GH18_1"/>
    <property type="match status" value="1"/>
</dbReference>
<sequence length="1388" mass="152502">MKQQHRKQSIVFRRVVQLGPLFPWLLFVALFQYQHHQLQLLFGVEAATIRGGGGGREQYNDVDKNIIASGSLSGASSKKNTVRRELRTVQNYCGTDWGNANTECKRPCPDGNKDICAWGEECFADLTSCPSMTIEVSIGSAGDTYKSTTTYYQSTSSSNEDVPALIYPGKANTPPHCSPSTTDIINVGYYQSWAKYRPSDCYPLHASDINVKAFGYTHLIYSFAGISGFGKLEPYNGIMDEVNLFREFNNLKKHPDNRGLKTLIAVGGWNFDQKRFTMVASTDMYRTAFAQSVVEFCINYQFDGIDFDWEYPVTRDGVPEDFVNYPLLIQEVRHQFDIAKQTKGIDLLLTLAIPVNPDKIYDGYDLRALTPNVDWYNLMAYDIHGHWDDVTGSHTDMDYIQTAVGFMMDRGVTGDKMAFGLASYGRSMRLTDNVSSGCSTEGCPISGAGVEGCNGEMGFSPLFDLKQKYVDTGMYDSLLMNAKTGSMEMIVENGNVFVTFDLEQSFQKKRDYFVNKCFRGQMWWALDMLQKPQFGQFGSLQATALPAVSQPVSANAPGVDQNDDYCKGENGLIATENCDGFVFCNQGEMAGSVTKCATGLTFDANLGLCNWPSKTNTCGFEFCEDDYSGYKPFEDCTKFYYCKDGKISGDVESCAAGTMFDTVLGICNWKSEVTCADPILTPPPTPPPPVPAPEISVVPATTYGAVSSSTPPPTFGSIASSYSASTGNNVGSTKLRFGPSDDAYVQEEKPYENFNDNYIVADQNLRFDGLFRFNVQGVEDHVINYATLRLFVVNPSDAGGKFYQCRDDWHEDVVTWDKAPSITSGSPLAVIDHALLQDQWVEVDVTSLVTQNGPVALRFVSDSTDNIMFSSKENTNRNAPELIVDVEPSTETRETFSDVVNTHKIGPTDDATVVKGGPNKNFGREPELKIDADPGEKKSYLRFDFSRVNIASIQKATLRLFAVKSAPFGGSFMKITNNDWSEDSINWYNAPSVDGAFLGTVPEIVESKWYELDITSAISESGPLSICIVGNHDVIAIYSSKDGLHSPEITLDLQEGIPEDGETKEMIPSDDATITLSKPYSNFGTSEKLVVDSKSGMNNFLLRFDASDVPQGQVKSAKLRLYAQNSATAYGGTFVQTTNTQWDERSVTWSNAPLGDGVVLGSIPEAEAGTWYEIDATNAVMGGAPVSFRVSSPHSSTAMYASRESDFKPRLIVQYKPKDPVPDGFDIYHPTDDASILKDKSGANFGFDGQLRVDGEAGVFNSLLRFDLTGVEKGTVKEASLRLYAVDGSMSGGTLITTKQTYWNQYTVNWDNAPSPDGVVLETLGEVTPYNWYTIDLSKILGALGGEALSIRITASSGNRVAYSSSEDPFGNVPELLIRTGSMFSGMQ</sequence>
<dbReference type="NCBIfam" id="NF033679">
    <property type="entry name" value="DNRLRE_dom"/>
    <property type="match status" value="4"/>
</dbReference>
<evidence type="ECO:0000256" key="5">
    <source>
        <dbReference type="ARBA" id="ARBA00022729"/>
    </source>
</evidence>
<gene>
    <name evidence="13" type="ORF">SMAR0320_LOCUS19715</name>
</gene>
<evidence type="ECO:0008006" key="14">
    <source>
        <dbReference type="Google" id="ProtNLM"/>
    </source>
</evidence>
<comment type="similarity">
    <text evidence="2">Belongs to the glycosyl hydrolase 18 family. Chitinase class II subfamily.</text>
</comment>
<dbReference type="GO" id="GO:0004553">
    <property type="term" value="F:hydrolase activity, hydrolyzing O-glycosyl compounds"/>
    <property type="evidence" value="ECO:0007669"/>
    <property type="project" value="InterPro"/>
</dbReference>
<keyword evidence="10" id="KW-1133">Transmembrane helix</keyword>
<dbReference type="PANTHER" id="PTHR11177:SF333">
    <property type="entry name" value="CHITINASE"/>
    <property type="match status" value="1"/>
</dbReference>
<evidence type="ECO:0000256" key="8">
    <source>
        <dbReference type="ARBA" id="ARBA00023295"/>
    </source>
</evidence>
<dbReference type="SUPFAM" id="SSF51445">
    <property type="entry name" value="(Trans)glycosidases"/>
    <property type="match status" value="1"/>
</dbReference>
<name>A0A7S2PYT5_9STRA</name>
<evidence type="ECO:0000259" key="11">
    <source>
        <dbReference type="PROSITE" id="PS50940"/>
    </source>
</evidence>
<protein>
    <recommendedName>
        <fullName evidence="14">Chitinase</fullName>
    </recommendedName>
</protein>
<dbReference type="PANTHER" id="PTHR11177">
    <property type="entry name" value="CHITINASE"/>
    <property type="match status" value="1"/>
</dbReference>
<dbReference type="GO" id="GO:1901135">
    <property type="term" value="P:carbohydrate derivative metabolic process"/>
    <property type="evidence" value="ECO:0007669"/>
    <property type="project" value="UniProtKB-ARBA"/>
</dbReference>
<feature type="domain" description="Chitin-binding type-2" evidence="11">
    <location>
        <begin position="563"/>
        <end position="618"/>
    </location>
</feature>
<dbReference type="Gene3D" id="2.170.140.10">
    <property type="entry name" value="Chitin binding domain"/>
    <property type="match status" value="2"/>
</dbReference>
<evidence type="ECO:0000256" key="4">
    <source>
        <dbReference type="ARBA" id="ARBA00022669"/>
    </source>
</evidence>
<dbReference type="InterPro" id="IPR055372">
    <property type="entry name" value="CBM96"/>
</dbReference>
<dbReference type="PROSITE" id="PS50940">
    <property type="entry name" value="CHIT_BIND_II"/>
    <property type="match status" value="2"/>
</dbReference>
<dbReference type="PROSITE" id="PS51910">
    <property type="entry name" value="GH18_2"/>
    <property type="match status" value="1"/>
</dbReference>